<reference evidence="1" key="1">
    <citation type="submission" date="2023-01" db="EMBL/GenBank/DDBJ databases">
        <authorList>
            <person name="Van Ghelder C."/>
            <person name="Rancurel C."/>
        </authorList>
    </citation>
    <scope>NUCLEOTIDE SEQUENCE</scope>
    <source>
        <strain evidence="1">CNCM I-4278</strain>
    </source>
</reference>
<accession>A0A9W4UIM6</accession>
<name>A0A9W4UIM6_9PLEO</name>
<evidence type="ECO:0000313" key="1">
    <source>
        <dbReference type="EMBL" id="CAI6336660.1"/>
    </source>
</evidence>
<keyword evidence="2" id="KW-1185">Reference proteome</keyword>
<protein>
    <submittedName>
        <fullName evidence="1">Uncharacterized protein</fullName>
    </submittedName>
</protein>
<dbReference type="AlphaFoldDB" id="A0A9W4UIM6"/>
<evidence type="ECO:0000313" key="2">
    <source>
        <dbReference type="Proteomes" id="UP001152607"/>
    </source>
</evidence>
<dbReference type="EMBL" id="CAOQHR010000006">
    <property type="protein sequence ID" value="CAI6336660.1"/>
    <property type="molecule type" value="Genomic_DNA"/>
</dbReference>
<sequence>MTEVGKHLQCSLLCQSRQDDDSAALLNPRDCQSTMHPNERHNFFFDLYPSMTRYRHISS</sequence>
<organism evidence="1 2">
    <name type="scientific">Periconia digitata</name>
    <dbReference type="NCBI Taxonomy" id="1303443"/>
    <lineage>
        <taxon>Eukaryota</taxon>
        <taxon>Fungi</taxon>
        <taxon>Dikarya</taxon>
        <taxon>Ascomycota</taxon>
        <taxon>Pezizomycotina</taxon>
        <taxon>Dothideomycetes</taxon>
        <taxon>Pleosporomycetidae</taxon>
        <taxon>Pleosporales</taxon>
        <taxon>Massarineae</taxon>
        <taxon>Periconiaceae</taxon>
        <taxon>Periconia</taxon>
    </lineage>
</organism>
<comment type="caution">
    <text evidence="1">The sequence shown here is derived from an EMBL/GenBank/DDBJ whole genome shotgun (WGS) entry which is preliminary data.</text>
</comment>
<proteinExistence type="predicted"/>
<gene>
    <name evidence="1" type="ORF">PDIGIT_LOCUS9764</name>
</gene>
<dbReference type="Proteomes" id="UP001152607">
    <property type="component" value="Unassembled WGS sequence"/>
</dbReference>